<dbReference type="Gene3D" id="1.25.40.10">
    <property type="entry name" value="Tetratricopeptide repeat domain"/>
    <property type="match status" value="1"/>
</dbReference>
<evidence type="ECO:0000313" key="5">
    <source>
        <dbReference type="Proteomes" id="UP000653076"/>
    </source>
</evidence>
<dbReference type="Gene3D" id="1.10.10.10">
    <property type="entry name" value="Winged helix-like DNA-binding domain superfamily/Winged helix DNA-binding domain"/>
    <property type="match status" value="1"/>
</dbReference>
<dbReference type="InterPro" id="IPR011990">
    <property type="entry name" value="TPR-like_helical_dom_sf"/>
</dbReference>
<gene>
    <name evidence="4" type="ORF">Vqi01_24090</name>
</gene>
<reference evidence="4 5" key="1">
    <citation type="submission" date="2021-01" db="EMBL/GenBank/DDBJ databases">
        <title>Whole genome shotgun sequence of Verrucosispora qiuiae NBRC 106684.</title>
        <authorList>
            <person name="Komaki H."/>
            <person name="Tamura T."/>
        </authorList>
    </citation>
    <scope>NUCLEOTIDE SEQUENCE [LARGE SCALE GENOMIC DNA]</scope>
    <source>
        <strain evidence="4 5">NBRC 106684</strain>
    </source>
</reference>
<dbReference type="SUPFAM" id="SSF48452">
    <property type="entry name" value="TPR-like"/>
    <property type="match status" value="1"/>
</dbReference>
<evidence type="ECO:0000313" key="4">
    <source>
        <dbReference type="EMBL" id="GIJ27247.1"/>
    </source>
</evidence>
<evidence type="ECO:0000259" key="3">
    <source>
        <dbReference type="Pfam" id="PF03704"/>
    </source>
</evidence>
<dbReference type="InterPro" id="IPR016032">
    <property type="entry name" value="Sig_transdc_resp-reg_C-effctor"/>
</dbReference>
<proteinExistence type="predicted"/>
<protein>
    <recommendedName>
        <fullName evidence="3">Bacterial transcriptional activator domain-containing protein</fullName>
    </recommendedName>
</protein>
<dbReference type="InterPro" id="IPR036388">
    <property type="entry name" value="WH-like_DNA-bd_sf"/>
</dbReference>
<sequence length="182" mass="19362">MQVDMRLLGTVELHVQGRDATPGAAKRRAVLTALALGANRPVSLDRLCEVAWAGAPPASAVANLRSHAMGLRKSLGGRLMARSNAYELRLATGELDVNRFHRLASEGRGDLAAGDPASAIGKLLTALSLWRGRLARVFRRALSWTATEPLTYGDLSVRSSLAAGAAGPLRRRGGRLPPRVAR</sequence>
<keyword evidence="5" id="KW-1185">Reference proteome</keyword>
<dbReference type="InterPro" id="IPR005158">
    <property type="entry name" value="BTAD"/>
</dbReference>
<evidence type="ECO:0000256" key="1">
    <source>
        <dbReference type="ARBA" id="ARBA00023015"/>
    </source>
</evidence>
<keyword evidence="2" id="KW-0804">Transcription</keyword>
<dbReference type="Proteomes" id="UP000653076">
    <property type="component" value="Unassembled WGS sequence"/>
</dbReference>
<dbReference type="EMBL" id="BOPC01000030">
    <property type="protein sequence ID" value="GIJ27247.1"/>
    <property type="molecule type" value="Genomic_DNA"/>
</dbReference>
<feature type="domain" description="Bacterial transcriptional activator" evidence="3">
    <location>
        <begin position="95"/>
        <end position="144"/>
    </location>
</feature>
<evidence type="ECO:0000256" key="2">
    <source>
        <dbReference type="ARBA" id="ARBA00023163"/>
    </source>
</evidence>
<organism evidence="4 5">
    <name type="scientific">Micromonospora qiuiae</name>
    <dbReference type="NCBI Taxonomy" id="502268"/>
    <lineage>
        <taxon>Bacteria</taxon>
        <taxon>Bacillati</taxon>
        <taxon>Actinomycetota</taxon>
        <taxon>Actinomycetes</taxon>
        <taxon>Micromonosporales</taxon>
        <taxon>Micromonosporaceae</taxon>
        <taxon>Micromonospora</taxon>
    </lineage>
</organism>
<dbReference type="SUPFAM" id="SSF46894">
    <property type="entry name" value="C-terminal effector domain of the bipartite response regulators"/>
    <property type="match status" value="1"/>
</dbReference>
<keyword evidence="1" id="KW-0805">Transcription regulation</keyword>
<dbReference type="InterPro" id="IPR051677">
    <property type="entry name" value="AfsR-DnrI-RedD_regulator"/>
</dbReference>
<accession>A0ABQ4JAP6</accession>
<comment type="caution">
    <text evidence="4">The sequence shown here is derived from an EMBL/GenBank/DDBJ whole genome shotgun (WGS) entry which is preliminary data.</text>
</comment>
<dbReference type="Pfam" id="PF03704">
    <property type="entry name" value="BTAD"/>
    <property type="match status" value="1"/>
</dbReference>
<dbReference type="PANTHER" id="PTHR35807">
    <property type="entry name" value="TRANSCRIPTIONAL REGULATOR REDD-RELATED"/>
    <property type="match status" value="1"/>
</dbReference>
<dbReference type="PANTHER" id="PTHR35807:SF1">
    <property type="entry name" value="TRANSCRIPTIONAL REGULATOR REDD"/>
    <property type="match status" value="1"/>
</dbReference>
<name>A0ABQ4JAP6_9ACTN</name>